<dbReference type="GO" id="GO:0005737">
    <property type="term" value="C:cytoplasm"/>
    <property type="evidence" value="ECO:0007669"/>
    <property type="project" value="TreeGrafter"/>
</dbReference>
<dbReference type="Pfam" id="PF02996">
    <property type="entry name" value="Prefoldin"/>
    <property type="match status" value="1"/>
</dbReference>
<dbReference type="GO" id="GO:1990114">
    <property type="term" value="P:RNA polymerase II core complex assembly"/>
    <property type="evidence" value="ECO:0007669"/>
    <property type="project" value="TreeGrafter"/>
</dbReference>
<name>A0AAF0IME6_9BASI</name>
<keyword evidence="3" id="KW-1185">Reference proteome</keyword>
<dbReference type="PANTHER" id="PTHR12674:SF2">
    <property type="entry name" value="PREFOLDIN SUBUNIT 5"/>
    <property type="match status" value="1"/>
</dbReference>
<protein>
    <submittedName>
        <fullName evidence="2">Subunit of tubulin prefoldin</fullName>
    </submittedName>
</protein>
<evidence type="ECO:0000313" key="3">
    <source>
        <dbReference type="Proteomes" id="UP001216638"/>
    </source>
</evidence>
<dbReference type="CDD" id="cd23157">
    <property type="entry name" value="Prefoldin_5"/>
    <property type="match status" value="1"/>
</dbReference>
<dbReference type="InterPro" id="IPR009053">
    <property type="entry name" value="Prefoldin"/>
</dbReference>
<dbReference type="EMBL" id="CP119951">
    <property type="protein sequence ID" value="WFC93959.1"/>
    <property type="molecule type" value="Genomic_DNA"/>
</dbReference>
<dbReference type="InterPro" id="IPR004127">
    <property type="entry name" value="Prefoldin_subunit_alpha"/>
</dbReference>
<dbReference type="GO" id="GO:0016272">
    <property type="term" value="C:prefoldin complex"/>
    <property type="evidence" value="ECO:0007669"/>
    <property type="project" value="InterPro"/>
</dbReference>
<proteinExistence type="inferred from homology"/>
<dbReference type="InterPro" id="IPR011599">
    <property type="entry name" value="PFD_alpha_archaea"/>
</dbReference>
<comment type="similarity">
    <text evidence="1">Belongs to the prefoldin subunit alpha family.</text>
</comment>
<dbReference type="GO" id="GO:1990113">
    <property type="term" value="P:RNA polymerase I assembly"/>
    <property type="evidence" value="ECO:0007669"/>
    <property type="project" value="TreeGrafter"/>
</dbReference>
<dbReference type="PANTHER" id="PTHR12674">
    <property type="entry name" value="PREFOLDIN SUBUNIT 5"/>
    <property type="match status" value="1"/>
</dbReference>
<dbReference type="GO" id="GO:0006457">
    <property type="term" value="P:protein folding"/>
    <property type="evidence" value="ECO:0007669"/>
    <property type="project" value="InterPro"/>
</dbReference>
<dbReference type="Proteomes" id="UP001216638">
    <property type="component" value="Chromosome 1"/>
</dbReference>
<dbReference type="GO" id="GO:0051082">
    <property type="term" value="F:unfolded protein binding"/>
    <property type="evidence" value="ECO:0007669"/>
    <property type="project" value="InterPro"/>
</dbReference>
<dbReference type="SUPFAM" id="SSF46579">
    <property type="entry name" value="Prefoldin"/>
    <property type="match status" value="1"/>
</dbReference>
<evidence type="ECO:0000313" key="2">
    <source>
        <dbReference type="EMBL" id="WFC93959.1"/>
    </source>
</evidence>
<dbReference type="AlphaFoldDB" id="A0AAF0IME6"/>
<sequence>MFGQLKLAQTRFQGCLESVQRIGPENQEKVSLLPLTSSFDPEKVIVDVGTGYFVEKSRADAKKHYEDKIAYVTKNMEQLQDTIHRKQDNVRVVGEVMQVKALQQRENA</sequence>
<gene>
    <name evidence="2" type="primary">GIM5</name>
    <name evidence="2" type="ORF">MBRA1_000585</name>
</gene>
<dbReference type="Gene3D" id="1.10.287.370">
    <property type="match status" value="1"/>
</dbReference>
<dbReference type="GO" id="GO:1990115">
    <property type="term" value="P:RNA polymerase III assembly"/>
    <property type="evidence" value="ECO:0007669"/>
    <property type="project" value="TreeGrafter"/>
</dbReference>
<accession>A0AAF0IME6</accession>
<organism evidence="2 3">
    <name type="scientific">Malassezia brasiliensis</name>
    <dbReference type="NCBI Taxonomy" id="1821822"/>
    <lineage>
        <taxon>Eukaryota</taxon>
        <taxon>Fungi</taxon>
        <taxon>Dikarya</taxon>
        <taxon>Basidiomycota</taxon>
        <taxon>Ustilaginomycotina</taxon>
        <taxon>Malasseziomycetes</taxon>
        <taxon>Malasseziales</taxon>
        <taxon>Malasseziaceae</taxon>
        <taxon>Malassezia</taxon>
    </lineage>
</organism>
<reference evidence="2" key="1">
    <citation type="submission" date="2023-03" db="EMBL/GenBank/DDBJ databases">
        <title>Mating type loci evolution in Malassezia.</title>
        <authorList>
            <person name="Coelho M.A."/>
        </authorList>
    </citation>
    <scope>NUCLEOTIDE SEQUENCE</scope>
    <source>
        <strain evidence="2">CBS 14135</strain>
    </source>
</reference>
<evidence type="ECO:0000256" key="1">
    <source>
        <dbReference type="ARBA" id="ARBA00010048"/>
    </source>
</evidence>